<dbReference type="Proteomes" id="UP001161325">
    <property type="component" value="Unassembled WGS sequence"/>
</dbReference>
<dbReference type="PANTHER" id="PTHR36110:SF2">
    <property type="entry name" value="RING-CLEAVING DIOXYGENASE MHQE-RELATED"/>
    <property type="match status" value="1"/>
</dbReference>
<evidence type="ECO:0000259" key="1">
    <source>
        <dbReference type="PROSITE" id="PS51819"/>
    </source>
</evidence>
<dbReference type="Gene3D" id="3.10.180.10">
    <property type="entry name" value="2,3-Dihydroxybiphenyl 1,2-Dioxygenase, domain 1"/>
    <property type="match status" value="2"/>
</dbReference>
<comment type="caution">
    <text evidence="2">The sequence shown here is derived from an EMBL/GenBank/DDBJ whole genome shotgun (WGS) entry which is preliminary data.</text>
</comment>
<feature type="domain" description="VOC" evidence="1">
    <location>
        <begin position="176"/>
        <end position="295"/>
    </location>
</feature>
<dbReference type="EMBL" id="BRXS01000001">
    <property type="protein sequence ID" value="GLC23580.1"/>
    <property type="molecule type" value="Genomic_DNA"/>
</dbReference>
<organism evidence="2 3">
    <name type="scientific">Roseisolibacter agri</name>
    <dbReference type="NCBI Taxonomy" id="2014610"/>
    <lineage>
        <taxon>Bacteria</taxon>
        <taxon>Pseudomonadati</taxon>
        <taxon>Gemmatimonadota</taxon>
        <taxon>Gemmatimonadia</taxon>
        <taxon>Gemmatimonadales</taxon>
        <taxon>Gemmatimonadaceae</taxon>
        <taxon>Roseisolibacter</taxon>
    </lineage>
</organism>
<dbReference type="SUPFAM" id="SSF54593">
    <property type="entry name" value="Glyoxalase/Bleomycin resistance protein/Dihydroxybiphenyl dioxygenase"/>
    <property type="match status" value="1"/>
</dbReference>
<dbReference type="InterPro" id="IPR052537">
    <property type="entry name" value="Extradiol_RC_dioxygenase"/>
</dbReference>
<dbReference type="InterPro" id="IPR029068">
    <property type="entry name" value="Glyas_Bleomycin-R_OHBP_Dase"/>
</dbReference>
<dbReference type="Pfam" id="PF00903">
    <property type="entry name" value="Glyoxalase"/>
    <property type="match status" value="1"/>
</dbReference>
<dbReference type="InterPro" id="IPR004360">
    <property type="entry name" value="Glyas_Fos-R_dOase_dom"/>
</dbReference>
<dbReference type="AlphaFoldDB" id="A0AA37QC68"/>
<gene>
    <name evidence="2" type="ORF">rosag_00930</name>
</gene>
<dbReference type="InterPro" id="IPR037523">
    <property type="entry name" value="VOC_core"/>
</dbReference>
<sequence length="340" mass="36314">MTDAADTTRPTPATDAPAVRAQGLHHVTAISGDPQRVLDFYVGVLGMRLVKRTVNFDDPSAYHFYFGDETGTPGSLFTVFPWPTGRKGRLGAGQVGETALAIPAASLGWWLDRLSAHHVPHELPQRRFGADGETVVTFTDPDGMRLALAADPRAAALPGWSAPGPDAVPAEHAIRGVYGVTLWVEDAEGQAALLTGPMGWRRVASDGMTTRFVADDATLGRIVDVRDVQGFWGAADGVGSVHHVAFRVGDAAAELAMRSAVAATGLQPTTVRDRQYFESVYFRAPGGVLFELATDGPGFLIDEPLETLGEALRLPPQYEQHRAAIEANLPVLGTTEEVRA</sequence>
<evidence type="ECO:0000313" key="3">
    <source>
        <dbReference type="Proteomes" id="UP001161325"/>
    </source>
</evidence>
<dbReference type="PROSITE" id="PS51819">
    <property type="entry name" value="VOC"/>
    <property type="match status" value="2"/>
</dbReference>
<proteinExistence type="predicted"/>
<protein>
    <submittedName>
        <fullName evidence="2">Diguanylate cyclase</fullName>
    </submittedName>
</protein>
<dbReference type="PANTHER" id="PTHR36110">
    <property type="entry name" value="RING-CLEAVING DIOXYGENASE MHQE-RELATED"/>
    <property type="match status" value="1"/>
</dbReference>
<reference evidence="2" key="1">
    <citation type="submission" date="2022-08" db="EMBL/GenBank/DDBJ databases">
        <title>Draft genome sequencing of Roseisolibacter agri AW1220.</title>
        <authorList>
            <person name="Tobiishi Y."/>
            <person name="Tonouchi A."/>
        </authorList>
    </citation>
    <scope>NUCLEOTIDE SEQUENCE</scope>
    <source>
        <strain evidence="2">AW1220</strain>
    </source>
</reference>
<feature type="domain" description="VOC" evidence="1">
    <location>
        <begin position="23"/>
        <end position="151"/>
    </location>
</feature>
<dbReference type="CDD" id="cd08347">
    <property type="entry name" value="PcpA_C_like"/>
    <property type="match status" value="1"/>
</dbReference>
<dbReference type="RefSeq" id="WP_284348014.1">
    <property type="nucleotide sequence ID" value="NZ_BRXS01000001.1"/>
</dbReference>
<name>A0AA37QC68_9BACT</name>
<evidence type="ECO:0000313" key="2">
    <source>
        <dbReference type="EMBL" id="GLC23580.1"/>
    </source>
</evidence>
<accession>A0AA37QC68</accession>
<keyword evidence="3" id="KW-1185">Reference proteome</keyword>